<dbReference type="Proteomes" id="UP001180515">
    <property type="component" value="Unassembled WGS sequence"/>
</dbReference>
<evidence type="ECO:0000313" key="4">
    <source>
        <dbReference type="Proteomes" id="UP000217465"/>
    </source>
</evidence>
<keyword evidence="1" id="KW-0472">Membrane</keyword>
<dbReference type="STRING" id="936154.STP_1090"/>
<dbReference type="OrthoDB" id="2243574at2"/>
<feature type="transmembrane region" description="Helical" evidence="1">
    <location>
        <begin position="113"/>
        <end position="140"/>
    </location>
</feature>
<dbReference type="InterPro" id="IPR030949">
    <property type="entry name" value="ECF_S_folate_fam"/>
</dbReference>
<name>A0A0E2UF55_9STRE</name>
<dbReference type="Gene3D" id="1.10.1760.20">
    <property type="match status" value="1"/>
</dbReference>
<keyword evidence="1" id="KW-0812">Transmembrane</keyword>
<organism evidence="3 4">
    <name type="scientific">Streptococcus parauberis</name>
    <dbReference type="NCBI Taxonomy" id="1348"/>
    <lineage>
        <taxon>Bacteria</taxon>
        <taxon>Bacillati</taxon>
        <taxon>Bacillota</taxon>
        <taxon>Bacilli</taxon>
        <taxon>Lactobacillales</taxon>
        <taxon>Streptococcaceae</taxon>
        <taxon>Streptococcus</taxon>
    </lineage>
</organism>
<evidence type="ECO:0000313" key="2">
    <source>
        <dbReference type="EMBL" id="MDT2731659.1"/>
    </source>
</evidence>
<dbReference type="RefSeq" id="WP_003105280.1">
    <property type="nucleotide sequence ID" value="NZ_BAWT01000006.1"/>
</dbReference>
<dbReference type="GeneID" id="61420621"/>
<protein>
    <submittedName>
        <fullName evidence="2">Folate family ECF transporter S component</fullName>
    </submittedName>
    <submittedName>
        <fullName evidence="3">Folate transporter FolT</fullName>
    </submittedName>
</protein>
<dbReference type="eggNOG" id="ENOG5033E5K">
    <property type="taxonomic scope" value="Bacteria"/>
</dbReference>
<reference evidence="3 4" key="1">
    <citation type="submission" date="2016-06" db="EMBL/GenBank/DDBJ databases">
        <authorList>
            <person name="Haines A.N."/>
            <person name="Council K.R."/>
        </authorList>
    </citation>
    <scope>NUCLEOTIDE SEQUENCE [LARGE SCALE GENOMIC DNA]</scope>
    <source>
        <strain evidence="3 4">SP158-29</strain>
    </source>
</reference>
<comment type="caution">
    <text evidence="3">The sequence shown here is derived from an EMBL/GenBank/DDBJ whole genome shotgun (WGS) entry which is preliminary data.</text>
</comment>
<dbReference type="InterPro" id="IPR024529">
    <property type="entry name" value="ECF_trnsprt_substrate-spec"/>
</dbReference>
<dbReference type="AlphaFoldDB" id="A0A0E2UF55"/>
<feature type="transmembrane region" description="Helical" evidence="1">
    <location>
        <begin position="15"/>
        <end position="33"/>
    </location>
</feature>
<dbReference type="NCBIfam" id="TIGR04518">
    <property type="entry name" value="ECF_S_folT_fam"/>
    <property type="match status" value="1"/>
</dbReference>
<dbReference type="OMA" id="TPWIQMV"/>
<accession>A0A0E2UF55</accession>
<dbReference type="Pfam" id="PF12822">
    <property type="entry name" value="ECF_trnsprt"/>
    <property type="match status" value="1"/>
</dbReference>
<evidence type="ECO:0000256" key="1">
    <source>
        <dbReference type="SAM" id="Phobius"/>
    </source>
</evidence>
<dbReference type="GO" id="GO:0022857">
    <property type="term" value="F:transmembrane transporter activity"/>
    <property type="evidence" value="ECO:0007669"/>
    <property type="project" value="InterPro"/>
</dbReference>
<proteinExistence type="predicted"/>
<dbReference type="EMBL" id="NSGR01000008">
    <property type="protein sequence ID" value="PCH12701.1"/>
    <property type="molecule type" value="Genomic_DNA"/>
</dbReference>
<gene>
    <name evidence="3" type="primary">folT</name>
    <name evidence="3" type="ORF">A9Y57_01420</name>
    <name evidence="2" type="ORF">P7G31_05300</name>
</gene>
<sequence length="185" mass="20985">MNTYFHNPKLTPQRLVSLAMLIALSVIVSKFALPIIPKQLVVSLTFIVNSVIGMIAGPIWGFISLGLIDVVDNLSSGSGDFIIWWTLMEAIQGFFYGLFFYRRPLDTKKKFDWLYVTIATIVIMLIGTFILTPLLIQIYYGVPFWAQFIAGRWLKIFEIPLRVVITMAVLPAIQKIPELKKLSTT</sequence>
<feature type="transmembrane region" description="Helical" evidence="1">
    <location>
        <begin position="82"/>
        <end position="101"/>
    </location>
</feature>
<dbReference type="EMBL" id="JARQAG010000006">
    <property type="protein sequence ID" value="MDT2731659.1"/>
    <property type="molecule type" value="Genomic_DNA"/>
</dbReference>
<dbReference type="Proteomes" id="UP000217465">
    <property type="component" value="Unassembled WGS sequence"/>
</dbReference>
<reference evidence="2" key="2">
    <citation type="submission" date="2023-03" db="EMBL/GenBank/DDBJ databases">
        <authorList>
            <person name="Shen W."/>
            <person name="Cai J."/>
        </authorList>
    </citation>
    <scope>NUCLEOTIDE SEQUENCE</scope>
    <source>
        <strain evidence="2">P82-2</strain>
    </source>
</reference>
<keyword evidence="1" id="KW-1133">Transmembrane helix</keyword>
<evidence type="ECO:0000313" key="3">
    <source>
        <dbReference type="EMBL" id="PCH12701.1"/>
    </source>
</evidence>
<feature type="transmembrane region" description="Helical" evidence="1">
    <location>
        <begin position="40"/>
        <end position="62"/>
    </location>
</feature>